<name>A0ABS1JNW2_9BURK</name>
<evidence type="ECO:0000313" key="1">
    <source>
        <dbReference type="EMBL" id="MBL0425826.1"/>
    </source>
</evidence>
<dbReference type="InterPro" id="IPR022037">
    <property type="entry name" value="DUF3606"/>
</dbReference>
<sequence>MDNVSSHPGDAIRIIDLTRQTDVQFWCRVFDVSMDQLRDAVHHAGHQVEQVERYLRQKNIHAL</sequence>
<organism evidence="1 2">
    <name type="scientific">Ramlibacter alkalitolerans</name>
    <dbReference type="NCBI Taxonomy" id="2039631"/>
    <lineage>
        <taxon>Bacteria</taxon>
        <taxon>Pseudomonadati</taxon>
        <taxon>Pseudomonadota</taxon>
        <taxon>Betaproteobacteria</taxon>
        <taxon>Burkholderiales</taxon>
        <taxon>Comamonadaceae</taxon>
        <taxon>Ramlibacter</taxon>
    </lineage>
</organism>
<protein>
    <submittedName>
        <fullName evidence="1">DUF3606 domain-containing protein</fullName>
    </submittedName>
</protein>
<proteinExistence type="predicted"/>
<reference evidence="1 2" key="1">
    <citation type="journal article" date="2017" name="Int. J. Syst. Evol. Microbiol.">
        <title>Ramlibacter alkalitolerans sp. nov., alkali-tolerant bacterium isolated from soil of ginseng.</title>
        <authorList>
            <person name="Lee D.H."/>
            <person name="Cha C.J."/>
        </authorList>
    </citation>
    <scope>NUCLEOTIDE SEQUENCE [LARGE SCALE GENOMIC DNA]</scope>
    <source>
        <strain evidence="1 2">KACC 19305</strain>
    </source>
</reference>
<dbReference type="Pfam" id="PF12244">
    <property type="entry name" value="DUF3606"/>
    <property type="match status" value="1"/>
</dbReference>
<accession>A0ABS1JNW2</accession>
<gene>
    <name evidence="1" type="ORF">JI746_11965</name>
</gene>
<comment type="caution">
    <text evidence="1">The sequence shown here is derived from an EMBL/GenBank/DDBJ whole genome shotgun (WGS) entry which is preliminary data.</text>
</comment>
<dbReference type="RefSeq" id="WP_201689717.1">
    <property type="nucleotide sequence ID" value="NZ_JAEQND010000006.1"/>
</dbReference>
<dbReference type="Proteomes" id="UP000622707">
    <property type="component" value="Unassembled WGS sequence"/>
</dbReference>
<dbReference type="EMBL" id="JAEQND010000006">
    <property type="protein sequence ID" value="MBL0425826.1"/>
    <property type="molecule type" value="Genomic_DNA"/>
</dbReference>
<keyword evidence="2" id="KW-1185">Reference proteome</keyword>
<evidence type="ECO:0000313" key="2">
    <source>
        <dbReference type="Proteomes" id="UP000622707"/>
    </source>
</evidence>